<dbReference type="InterPro" id="IPR023170">
    <property type="entry name" value="HhH_base_excis_C"/>
</dbReference>
<comment type="cofactor">
    <cofactor evidence="1">
        <name>[4Fe-4S] cluster</name>
        <dbReference type="ChEBI" id="CHEBI:49883"/>
    </cofactor>
</comment>
<evidence type="ECO:0000256" key="2">
    <source>
        <dbReference type="ARBA" id="ARBA00022723"/>
    </source>
</evidence>
<dbReference type="InterPro" id="IPR011257">
    <property type="entry name" value="DNA_glycosylase"/>
</dbReference>
<keyword evidence="2" id="KW-0479">Metal-binding</keyword>
<name>A0A1S2XGM6_CICAR</name>
<dbReference type="Pfam" id="PF15628">
    <property type="entry name" value="RRM_DME"/>
    <property type="match status" value="1"/>
</dbReference>
<feature type="compositionally biased region" description="Basic and acidic residues" evidence="5">
    <location>
        <begin position="436"/>
        <end position="447"/>
    </location>
</feature>
<dbReference type="eggNOG" id="ENOG502RZU8">
    <property type="taxonomic scope" value="Eukaryota"/>
</dbReference>
<keyword evidence="3" id="KW-0408">Iron</keyword>
<dbReference type="InterPro" id="IPR003651">
    <property type="entry name" value="Endonuclease3_FeS-loop_motif"/>
</dbReference>
<dbReference type="OrthoDB" id="5607at2759"/>
<dbReference type="InterPro" id="IPR044811">
    <property type="entry name" value="DME/ROS1"/>
</dbReference>
<feature type="region of interest" description="Disordered" evidence="5">
    <location>
        <begin position="114"/>
        <end position="141"/>
    </location>
</feature>
<feature type="domain" description="Demeter RRM-fold" evidence="6">
    <location>
        <begin position="908"/>
        <end position="1008"/>
    </location>
</feature>
<organism evidence="7 8">
    <name type="scientific">Cicer arietinum</name>
    <name type="common">Chickpea</name>
    <name type="synonym">Garbanzo</name>
    <dbReference type="NCBI Taxonomy" id="3827"/>
    <lineage>
        <taxon>Eukaryota</taxon>
        <taxon>Viridiplantae</taxon>
        <taxon>Streptophyta</taxon>
        <taxon>Embryophyta</taxon>
        <taxon>Tracheophyta</taxon>
        <taxon>Spermatophyta</taxon>
        <taxon>Magnoliopsida</taxon>
        <taxon>eudicotyledons</taxon>
        <taxon>Gunneridae</taxon>
        <taxon>Pentapetalae</taxon>
        <taxon>rosids</taxon>
        <taxon>fabids</taxon>
        <taxon>Fabales</taxon>
        <taxon>Fabaceae</taxon>
        <taxon>Papilionoideae</taxon>
        <taxon>50 kb inversion clade</taxon>
        <taxon>NPAAA clade</taxon>
        <taxon>Hologalegina</taxon>
        <taxon>IRL clade</taxon>
        <taxon>Cicereae</taxon>
        <taxon>Cicer</taxon>
    </lineage>
</organism>
<evidence type="ECO:0000256" key="4">
    <source>
        <dbReference type="ARBA" id="ARBA00023014"/>
    </source>
</evidence>
<evidence type="ECO:0000256" key="5">
    <source>
        <dbReference type="SAM" id="MobiDB-lite"/>
    </source>
</evidence>
<dbReference type="KEGG" id="cam:101497456"/>
<evidence type="ECO:0000259" key="6">
    <source>
        <dbReference type="Pfam" id="PF15628"/>
    </source>
</evidence>
<keyword evidence="7" id="KW-1185">Reference proteome</keyword>
<feature type="compositionally biased region" description="Polar residues" evidence="5">
    <location>
        <begin position="450"/>
        <end position="475"/>
    </location>
</feature>
<sequence>MEFNQQNWWLPETPSKVPLPTQQHTNVNLITNELDYKNQCLKDGSFVERVNFNSSNDIHIEDGANNIPIHPSQVSQGDDDIELCSKKRKINFNIDLEKPTKRKIYRPKVVSQLLKRTKKSHPESDKAPKPSTPRKSYVKKTPKCSRRPLFVDDEHSVSLPFLIDSKNEQVEFENSTIRNEFGIEYNSLQSYQKINSLLGLCLVESRRTGGNFPYMCKKKRMSRHRLHLQKLLTPFAKAKRSNSFIRKKKCWTNFYVEGSYVNSKNMRFLIKKIISMKKKIHQKTKKRVYQKKKKLDVHKKSGEIVLYKRPSFGVDVILDEETLRVWNLLVAERGHEENDEQKRTYWEKIRNTYHKVIKSFLDEMRDIQGDRRFLPWKGSVLDSVVGVFLTQNVSDSLSSSAFMSLAAKFPVKSVTCEESNMVDKELKDKKIEEMEAHKGNDSSKIDNNEAENNSSPMETKLDSPSTISGEKQSPNTKRKKNREEKEMLLEKKRQYWDTLRKIHTKNYRHSDYVDSVDWETVRTAVASEVAKAIEIRGQHNIITARIQRVLNKLLETNGSMDLEWLRYIPPKEAKEYLLSIHGLGLKSVECIRLLTLRHVAFPVDVNVGRIVVRLGWVPLQPLPESIQIHNLEEFPDSNKIQQFLWPRLCTLDHDTLYELHYQLITFGKVFCTKKNPNCNACPMKNDCKHYASSLASKKLALPEPGPTTNQGIVVTQMDHTDAYSFPYLDSLNDFKSTFITKESKGCEPIIEMPTSPEPESGELADFEIKHGEEIYYCYTNEDEDNEDIEDIPIINLSNQESSCAPKIHDNSYEEFDLDINTSTALVVLHPDAANTPLPKMKNVSRLKTERFVYVLTDNHPLLAKHTPREPDDPSPYLLVTWLSDELESSSESNQSSVQEEDNSQTVPGTLLIPCRTAMRGHFPLNGTYFQVNEVFADHTSMIQPINVPRNWLWHLEKRIVYFGTGTSAITRGLSVNKIKKCFQEGFICVRAIDINTRAPRPISSILHRNTISQVRKGNKDVSPNEEV</sequence>
<proteinExistence type="predicted"/>
<feature type="region of interest" description="Disordered" evidence="5">
    <location>
        <begin position="436"/>
        <end position="486"/>
    </location>
</feature>
<dbReference type="SUPFAM" id="SSF48150">
    <property type="entry name" value="DNA-glycosylase"/>
    <property type="match status" value="1"/>
</dbReference>
<dbReference type="GO" id="GO:0046872">
    <property type="term" value="F:metal ion binding"/>
    <property type="evidence" value="ECO:0007669"/>
    <property type="project" value="UniProtKB-KW"/>
</dbReference>
<reference evidence="8" key="2">
    <citation type="submission" date="2025-08" db="UniProtKB">
        <authorList>
            <consortium name="RefSeq"/>
        </authorList>
    </citation>
    <scope>IDENTIFICATION</scope>
    <source>
        <tissue evidence="8">Etiolated seedlings</tissue>
    </source>
</reference>
<dbReference type="RefSeq" id="XP_004487732.1">
    <property type="nucleotide sequence ID" value="XM_004487675.2"/>
</dbReference>
<dbReference type="PANTHER" id="PTHR46213">
    <property type="entry name" value="TRANSCRIPTIONAL ACTIVATOR DEMETER"/>
    <property type="match status" value="1"/>
</dbReference>
<dbReference type="Gene3D" id="1.10.1670.10">
    <property type="entry name" value="Helix-hairpin-Helix base-excision DNA repair enzymes (C-terminal)"/>
    <property type="match status" value="1"/>
</dbReference>
<dbReference type="GeneID" id="101497456"/>
<dbReference type="PANTHER" id="PTHR46213:SF26">
    <property type="entry name" value="HHH-GPD BASE EXCISION DNA REPAIR FAMILY PROTEIN"/>
    <property type="match status" value="1"/>
</dbReference>
<keyword evidence="4" id="KW-0411">Iron-sulfur</keyword>
<evidence type="ECO:0000256" key="1">
    <source>
        <dbReference type="ARBA" id="ARBA00001966"/>
    </source>
</evidence>
<protein>
    <submittedName>
        <fullName evidence="8">Transcriptional activator DEMETER-like</fullName>
    </submittedName>
</protein>
<accession>A0A1S2XGM6</accession>
<dbReference type="GO" id="GO:0006281">
    <property type="term" value="P:DNA repair"/>
    <property type="evidence" value="ECO:0007669"/>
    <property type="project" value="InterPro"/>
</dbReference>
<dbReference type="InterPro" id="IPR028925">
    <property type="entry name" value="RRM_DME"/>
</dbReference>
<dbReference type="GO" id="GO:0019104">
    <property type="term" value="F:DNA N-glycosylase activity"/>
    <property type="evidence" value="ECO:0007669"/>
    <property type="project" value="InterPro"/>
</dbReference>
<dbReference type="GO" id="GO:0141166">
    <property type="term" value="P:chromosomal 5-methylcytosine DNA demethylation pathway"/>
    <property type="evidence" value="ECO:0007669"/>
    <property type="project" value="InterPro"/>
</dbReference>
<gene>
    <name evidence="8" type="primary">LOC101497456</name>
</gene>
<reference evidence="7" key="1">
    <citation type="journal article" date="2013" name="Nat. Biotechnol.">
        <title>Draft genome sequence of chickpea (Cicer arietinum) provides a resource for trait improvement.</title>
        <authorList>
            <person name="Varshney R.K."/>
            <person name="Song C."/>
            <person name="Saxena R.K."/>
            <person name="Azam S."/>
            <person name="Yu S."/>
            <person name="Sharpe A.G."/>
            <person name="Cannon S."/>
            <person name="Baek J."/>
            <person name="Rosen B.D."/>
            <person name="Tar'an B."/>
            <person name="Millan T."/>
            <person name="Zhang X."/>
            <person name="Ramsay L.D."/>
            <person name="Iwata A."/>
            <person name="Wang Y."/>
            <person name="Nelson W."/>
            <person name="Farmer A.D."/>
            <person name="Gaur P.M."/>
            <person name="Soderlund C."/>
            <person name="Penmetsa R.V."/>
            <person name="Xu C."/>
            <person name="Bharti A.K."/>
            <person name="He W."/>
            <person name="Winter P."/>
            <person name="Zhao S."/>
            <person name="Hane J.K."/>
            <person name="Carrasquilla-Garcia N."/>
            <person name="Condie J.A."/>
            <person name="Upadhyaya H.D."/>
            <person name="Luo M.C."/>
            <person name="Thudi M."/>
            <person name="Gowda C.L."/>
            <person name="Singh N.P."/>
            <person name="Lichtenzveig J."/>
            <person name="Gali K.K."/>
            <person name="Rubio J."/>
            <person name="Nadarajan N."/>
            <person name="Dolezel J."/>
            <person name="Bansal K.C."/>
            <person name="Xu X."/>
            <person name="Edwards D."/>
            <person name="Zhang G."/>
            <person name="Kahl G."/>
            <person name="Gil J."/>
            <person name="Singh K.B."/>
            <person name="Datta S.K."/>
            <person name="Jackson S.A."/>
            <person name="Wang J."/>
            <person name="Cook D.R."/>
        </authorList>
    </citation>
    <scope>NUCLEOTIDE SEQUENCE [LARGE SCALE GENOMIC DNA]</scope>
    <source>
        <strain evidence="7">cv. CDC Frontier</strain>
    </source>
</reference>
<dbReference type="SMART" id="SM00525">
    <property type="entry name" value="FES"/>
    <property type="match status" value="1"/>
</dbReference>
<evidence type="ECO:0000256" key="3">
    <source>
        <dbReference type="ARBA" id="ARBA00023004"/>
    </source>
</evidence>
<evidence type="ECO:0000313" key="8">
    <source>
        <dbReference type="RefSeq" id="XP_004487732.1"/>
    </source>
</evidence>
<dbReference type="AlphaFoldDB" id="A0A1S2XGM6"/>
<dbReference type="PaxDb" id="3827-XP_004487732.1"/>
<dbReference type="GO" id="GO:0051539">
    <property type="term" value="F:4 iron, 4 sulfur cluster binding"/>
    <property type="evidence" value="ECO:0007669"/>
    <property type="project" value="InterPro"/>
</dbReference>
<evidence type="ECO:0000313" key="7">
    <source>
        <dbReference type="Proteomes" id="UP000087171"/>
    </source>
</evidence>
<dbReference type="Proteomes" id="UP000087171">
    <property type="component" value="Chromosome Ca1"/>
</dbReference>
<dbReference type="GO" id="GO:0035514">
    <property type="term" value="F:DNA demethylase activity"/>
    <property type="evidence" value="ECO:0007669"/>
    <property type="project" value="InterPro"/>
</dbReference>